<dbReference type="Proteomes" id="UP001055025">
    <property type="component" value="Unassembled WGS sequence"/>
</dbReference>
<protein>
    <submittedName>
        <fullName evidence="1">Uncharacterized protein</fullName>
    </submittedName>
</protein>
<name>A0AAV5B1T3_9ACTN</name>
<keyword evidence="2" id="KW-1185">Reference proteome</keyword>
<organism evidence="1 2">
    <name type="scientific">Granulimonas faecalis</name>
    <dbReference type="NCBI Taxonomy" id="2894155"/>
    <lineage>
        <taxon>Bacteria</taxon>
        <taxon>Bacillati</taxon>
        <taxon>Actinomycetota</taxon>
        <taxon>Coriobacteriia</taxon>
        <taxon>Coriobacteriales</taxon>
        <taxon>Kribbibacteriaceae</taxon>
        <taxon>Granulimonas</taxon>
    </lineage>
</organism>
<reference evidence="1" key="1">
    <citation type="journal article" date="2022" name="Int. J. Syst. Evol. Microbiol.">
        <title>Granulimonas faecalis gen. nov., sp. nov., and Leptogranulimonas caecicola gen. nov., sp. nov., novel lactate-producing Atopobiaceae bacteria isolated from mouse intestines, and an emended description of the family Atopobiaceae.</title>
        <authorList>
            <person name="Morinaga K."/>
            <person name="Kusada H."/>
            <person name="Sakamoto S."/>
            <person name="Murakami T."/>
            <person name="Toyoda A."/>
            <person name="Mori H."/>
            <person name="Meng X.Y."/>
            <person name="Takashino M."/>
            <person name="Murotomi K."/>
            <person name="Tamaki H."/>
        </authorList>
    </citation>
    <scope>NUCLEOTIDE SEQUENCE</scope>
    <source>
        <strain evidence="1">OPF53</strain>
    </source>
</reference>
<sequence>MDRYAMMDPGDAGATRPQPVMENQAMAAAEPAMGATMSLGLDST</sequence>
<evidence type="ECO:0000313" key="1">
    <source>
        <dbReference type="EMBL" id="GJM54581.1"/>
    </source>
</evidence>
<comment type="caution">
    <text evidence="1">The sequence shown here is derived from an EMBL/GenBank/DDBJ whole genome shotgun (WGS) entry which is preliminary data.</text>
</comment>
<gene>
    <name evidence="1" type="ORF">ATOP_02360</name>
</gene>
<accession>A0AAV5B1T3</accession>
<proteinExistence type="predicted"/>
<dbReference type="AlphaFoldDB" id="A0AAV5B1T3"/>
<evidence type="ECO:0000313" key="2">
    <source>
        <dbReference type="Proteomes" id="UP001055025"/>
    </source>
</evidence>
<dbReference type="EMBL" id="BQKC01000001">
    <property type="protein sequence ID" value="GJM54581.1"/>
    <property type="molecule type" value="Genomic_DNA"/>
</dbReference>